<dbReference type="Proteomes" id="UP000789595">
    <property type="component" value="Unassembled WGS sequence"/>
</dbReference>
<dbReference type="AlphaFoldDB" id="A0A8J2SGL4"/>
<comment type="caution">
    <text evidence="1">The sequence shown here is derived from an EMBL/GenBank/DDBJ whole genome shotgun (WGS) entry which is preliminary data.</text>
</comment>
<organism evidence="1 2">
    <name type="scientific">Pelagomonas calceolata</name>
    <dbReference type="NCBI Taxonomy" id="35677"/>
    <lineage>
        <taxon>Eukaryota</taxon>
        <taxon>Sar</taxon>
        <taxon>Stramenopiles</taxon>
        <taxon>Ochrophyta</taxon>
        <taxon>Pelagophyceae</taxon>
        <taxon>Pelagomonadales</taxon>
        <taxon>Pelagomonadaceae</taxon>
        <taxon>Pelagomonas</taxon>
    </lineage>
</organism>
<keyword evidence="2" id="KW-1185">Reference proteome</keyword>
<gene>
    <name evidence="1" type="ORF">PECAL_1P21850</name>
</gene>
<proteinExistence type="predicted"/>
<evidence type="ECO:0000313" key="2">
    <source>
        <dbReference type="Proteomes" id="UP000789595"/>
    </source>
</evidence>
<accession>A0A8J2SGL4</accession>
<evidence type="ECO:0000313" key="1">
    <source>
        <dbReference type="EMBL" id="CAH0365732.1"/>
    </source>
</evidence>
<sequence length="485" mass="53489">MEQPPPQSAPADDEEAKRQEACKRLEHIMAKPLEVVEPFPFETLDADLRRNVLTFVLTAPTDGATGVLRVVKRKNKGEYPRVPESATMALRTLVHHTRTIKAVSTAVCADVRVLEKTVVKPEKWLEGLWLVEAGARSRDQALAECRQRTVVAGRANIAVELYSRLGHCGDRREVVVKCPATWPEQRAKEAQDIFQMGGEYGAEEEENKDIELSWAHTRCKPAEEVHGLAPVDAKYLKALASAAFGGFVDAVRHLPSWTLLVTDVKLLYIGGYLETTDDNGVRTGRTRARGDAADYDALDAGLAAFFGEETVRRAPWVKAWCNGRRAYPYDEEEFAAASGIRAQFLARKHDASRPPLTRIRDADKNELLPMGDLQLAGNDFAFVSDKPLLSAATIDITFSDDAEGAEQAPFQHEPPNSPPSYTFIQGIDSLTCRGGGTCGNLDDVKFKIKTHVHSRAKNLEDAILWVPIVEGVFQVLCSCKIVGLS</sequence>
<name>A0A8J2SGL4_9STRA</name>
<protein>
    <submittedName>
        <fullName evidence="1">Uncharacterized protein</fullName>
    </submittedName>
</protein>
<reference evidence="1" key="1">
    <citation type="submission" date="2021-11" db="EMBL/GenBank/DDBJ databases">
        <authorList>
            <consortium name="Genoscope - CEA"/>
            <person name="William W."/>
        </authorList>
    </citation>
    <scope>NUCLEOTIDE SEQUENCE</scope>
</reference>
<dbReference type="EMBL" id="CAKKNE010000001">
    <property type="protein sequence ID" value="CAH0365732.1"/>
    <property type="molecule type" value="Genomic_DNA"/>
</dbReference>